<gene>
    <name evidence="2" type="ORF">DCF25_10125</name>
</gene>
<feature type="region of interest" description="Disordered" evidence="1">
    <location>
        <begin position="1272"/>
        <end position="1293"/>
    </location>
</feature>
<comment type="caution">
    <text evidence="2">The sequence shown here is derived from an EMBL/GenBank/DDBJ whole genome shotgun (WGS) entry which is preliminary data.</text>
</comment>
<sequence>MIQADQFDIKTGKPIQVAIEGQWQPAIKQVEHSYLEHWCQVNNVDTGRRFSVAQFYESVHDSDRQQLESENKHLVFSSGSEGYFTDFETAQLMTLGSETVTPIYAEDRDSPHNSVAYGGLIASDGVASTVLPSALVLVIDNENRTHGADSLYDWEGQPVSTEDLQDLYDKMGDGTMLVRASTIDSLITPEERNQITVSAFERAGISTEFSSLGEDLDRVDKVGAATTAKIEQSLRHQSDTGVYQFRAASPDLPGIAKGTVTYSSWVERLEVDAIISADNIKGDDGRLSAPGIKAVSNFWVNRKATAAYGQQTVGPQVKYTIPEATRLEINPRVQKKAEALAQVAGDYAALSYRYLKHKESERDRPYESAEEEASSNSRPDWLYNALDSDKYGQLTDQAGVIRGLESYIKGQWQRLSANGTSVPSAMAQHHSKLKPWEVCNKDLPHGAIVAYYRSPFPNVGAAAIAINNTKIIQQQDREAFSKQGVAYLPPSTAKNVAITDFDGDINGFFVGYEPTIDNLPEQLREDLASAASLPKDQHYEVGRAAIEGMIHRLEEGQDSSIKPSVDPIAVKEFVTRTAPEVAPPQIVKQQKGKHSWQEGESHSEATWRAWGITADNPTGKVANAGMALQALALELKYAPDESKEVLLRQVTDTFSRVLKKADLPAEANDKIFIPSDEWLDSQGFSVSYGERMKDIVIVGHSLEKIKNDQQRQEFVKQPLIQEALDEASALLSEIANGPNAVNLQTAVDTAKSAKGIDEDLHNFVEALQYKKDDFRFNKNNPSIYVNGQEMPTSVDEPVSWGVQSVNEQYGGAVLQERKHEAFQAVFPKDVTDQQRQEAKSIISTSSGLIAQVMETKARHRQQRPEDQKPTVEVTLSDGRQLNLQNIADEQGKLPVWRVYGQQPDWTIRIKQDAKATEQKQFPAQLVFVDSEGVRQAERIGYVSPASAEQHQLSQKFQQHNQKLTISAPTVTTQVPWARQNDSKMLYAQRDQYLERSLAPPAGKDPQIHSQEMATALWRQSKGGRKLVMQEYPEVLRDRLQTVPEMTLNRLQVSSEVKQALVERSPLIIQFSQDTFQVKGVETVLPSVSVLKSDGDHLLLGTPNTESLALPAGATYMAAFSHNPTSEKVVDMQMMDLPTVAQTPAELAAIKVGDRTHLTFDGEPHADYGVREGQLVIVQAAEGGEQMAVRVGAQHRIDTQLLQQAGAVQRWAEAEKQPSSALFEKLAAARTDGKELWGLNVEALGTYERGQIKTMVVEQPVTTPESVALPSIEQPSVEKSELSQAPESASAPSGVMAAIARTNPALKQRLEQYATENSSEKTEQGVIAQGSESNARSQAERKGKSVDNWTAKVTPSNQKSAQRRRRSQSKYNGIGD</sequence>
<evidence type="ECO:0000313" key="3">
    <source>
        <dbReference type="Proteomes" id="UP000249354"/>
    </source>
</evidence>
<name>A0A2W4UFX0_9CYAN</name>
<accession>A0A2W4UFX0</accession>
<evidence type="ECO:0000256" key="1">
    <source>
        <dbReference type="SAM" id="MobiDB-lite"/>
    </source>
</evidence>
<reference evidence="3" key="1">
    <citation type="submission" date="2018-04" db="EMBL/GenBank/DDBJ databases">
        <authorList>
            <person name="Cornet L."/>
        </authorList>
    </citation>
    <scope>NUCLEOTIDE SEQUENCE [LARGE SCALE GENOMIC DNA]</scope>
</reference>
<reference evidence="2 3" key="2">
    <citation type="submission" date="2018-06" db="EMBL/GenBank/DDBJ databases">
        <title>Metagenomic assembly of (sub)arctic Cyanobacteria and their associated microbiome from non-axenic cultures.</title>
        <authorList>
            <person name="Baurain D."/>
        </authorList>
    </citation>
    <scope>NUCLEOTIDE SEQUENCE [LARGE SCALE GENOMIC DNA]</scope>
    <source>
        <strain evidence="2">ULC129bin1</strain>
    </source>
</reference>
<feature type="compositionally biased region" description="Polar residues" evidence="1">
    <location>
        <begin position="1281"/>
        <end position="1290"/>
    </location>
</feature>
<evidence type="ECO:0000313" key="2">
    <source>
        <dbReference type="EMBL" id="PZO18177.1"/>
    </source>
</evidence>
<protein>
    <submittedName>
        <fullName evidence="2">Uncharacterized protein</fullName>
    </submittedName>
</protein>
<proteinExistence type="predicted"/>
<dbReference type="EMBL" id="QBMC01000058">
    <property type="protein sequence ID" value="PZO18177.1"/>
    <property type="molecule type" value="Genomic_DNA"/>
</dbReference>
<organism evidence="2 3">
    <name type="scientific">Leptolyngbya foveolarum</name>
    <dbReference type="NCBI Taxonomy" id="47253"/>
    <lineage>
        <taxon>Bacteria</taxon>
        <taxon>Bacillati</taxon>
        <taxon>Cyanobacteriota</taxon>
        <taxon>Cyanophyceae</taxon>
        <taxon>Leptolyngbyales</taxon>
        <taxon>Leptolyngbyaceae</taxon>
        <taxon>Leptolyngbya group</taxon>
        <taxon>Leptolyngbya</taxon>
    </lineage>
</organism>
<dbReference type="Proteomes" id="UP000249354">
    <property type="component" value="Unassembled WGS sequence"/>
</dbReference>
<feature type="region of interest" description="Disordered" evidence="1">
    <location>
        <begin position="361"/>
        <end position="380"/>
    </location>
</feature>
<feature type="region of interest" description="Disordered" evidence="1">
    <location>
        <begin position="1312"/>
        <end position="1375"/>
    </location>
</feature>